<dbReference type="WBParaSite" id="GPUH_0000300101-mRNA-1">
    <property type="protein sequence ID" value="GPUH_0000300101-mRNA-1"/>
    <property type="gene ID" value="GPUH_0000300101"/>
</dbReference>
<gene>
    <name evidence="1" type="ORF">GPUH_LOCUS2996</name>
</gene>
<accession>A0A183D2Q5</accession>
<evidence type="ECO:0000313" key="1">
    <source>
        <dbReference type="EMBL" id="VDK37330.1"/>
    </source>
</evidence>
<name>A0A183D2Q5_9BILA</name>
<reference evidence="1 2" key="2">
    <citation type="submission" date="2018-11" db="EMBL/GenBank/DDBJ databases">
        <authorList>
            <consortium name="Pathogen Informatics"/>
        </authorList>
    </citation>
    <scope>NUCLEOTIDE SEQUENCE [LARGE SCALE GENOMIC DNA]</scope>
</reference>
<dbReference type="PANTHER" id="PTHR47411">
    <property type="entry name" value="B3GNT1, BETA-1,3-N-ACETYLGUCOSAMINYLTRANSFERASE 1, HOMOLOG"/>
    <property type="match status" value="1"/>
</dbReference>
<evidence type="ECO:0000313" key="3">
    <source>
        <dbReference type="WBParaSite" id="GPUH_0000300101-mRNA-1"/>
    </source>
</evidence>
<protein>
    <submittedName>
        <fullName evidence="3">Radical SAM protein</fullName>
    </submittedName>
</protein>
<dbReference type="PANTHER" id="PTHR47411:SF3">
    <property type="entry name" value="I-BETA-1,3-N-ACETYLGLUCOSAMINYLTRANSFERASE"/>
    <property type="match status" value="1"/>
</dbReference>
<dbReference type="AlphaFoldDB" id="A0A183D2Q5"/>
<organism evidence="3">
    <name type="scientific">Gongylonema pulchrum</name>
    <dbReference type="NCBI Taxonomy" id="637853"/>
    <lineage>
        <taxon>Eukaryota</taxon>
        <taxon>Metazoa</taxon>
        <taxon>Ecdysozoa</taxon>
        <taxon>Nematoda</taxon>
        <taxon>Chromadorea</taxon>
        <taxon>Rhabditida</taxon>
        <taxon>Spirurina</taxon>
        <taxon>Spiruromorpha</taxon>
        <taxon>Spiruroidea</taxon>
        <taxon>Gongylonematidae</taxon>
        <taxon>Gongylonema</taxon>
    </lineage>
</organism>
<dbReference type="Proteomes" id="UP000271098">
    <property type="component" value="Unassembled WGS sequence"/>
</dbReference>
<dbReference type="OrthoDB" id="9974378at2759"/>
<proteinExistence type="predicted"/>
<keyword evidence="2" id="KW-1185">Reference proteome</keyword>
<sequence length="68" mass="8130">MCRQNYTFALVNDLFMAHPGIKTVYDKSRLEQLQEHSASQYFSAKKQFQQRMDEQYPETKEFCPDFNA</sequence>
<dbReference type="Pfam" id="PF13896">
    <property type="entry name" value="Glyco_transf_49"/>
    <property type="match status" value="1"/>
</dbReference>
<dbReference type="EMBL" id="UYRT01004822">
    <property type="protein sequence ID" value="VDK37330.1"/>
    <property type="molecule type" value="Genomic_DNA"/>
</dbReference>
<evidence type="ECO:0000313" key="2">
    <source>
        <dbReference type="Proteomes" id="UP000271098"/>
    </source>
</evidence>
<reference evidence="3" key="1">
    <citation type="submission" date="2016-06" db="UniProtKB">
        <authorList>
            <consortium name="WormBaseParasite"/>
        </authorList>
    </citation>
    <scope>IDENTIFICATION</scope>
</reference>